<dbReference type="EMBL" id="JEMC01002043">
    <property type="protein sequence ID" value="KYF91351.1"/>
    <property type="molecule type" value="Genomic_DNA"/>
</dbReference>
<dbReference type="Proteomes" id="UP000075515">
    <property type="component" value="Unassembled WGS sequence"/>
</dbReference>
<dbReference type="SUPFAM" id="SSF63829">
    <property type="entry name" value="Calcium-dependent phosphotriesterase"/>
    <property type="match status" value="1"/>
</dbReference>
<gene>
    <name evidence="1" type="ORF">BE18_32950</name>
</gene>
<protein>
    <recommendedName>
        <fullName evidence="3">SMP-30/Gluconolactonase/LRE-like region domain-containing protein</fullName>
    </recommendedName>
</protein>
<evidence type="ECO:0008006" key="3">
    <source>
        <dbReference type="Google" id="ProtNLM"/>
    </source>
</evidence>
<sequence length="238" mass="25651">MADRPGHDGSLRAVYRILPRRNVAPAMGNSVGVTHDGRRLWLLSSNEVQHVLYELDEATSTPLRAHPLPALIGAQGTSAHGIAWVDGAIWIATAGTTNELVQVDPDTGRILRRLSAPTELGPTGLSFDGQHLWLSSTTGHVYRVSTQNGGIEQRFLAGSAEVRSQGVAHRAGEIWVAGLFEQMVVYSSRDGALLGAVTTEGGAHLPREDLGQLCFVGDELVVLSQRGLTYYRPERVAE</sequence>
<dbReference type="Gene3D" id="2.130.10.10">
    <property type="entry name" value="YVTN repeat-like/Quinoprotein amine dehydrogenase"/>
    <property type="match status" value="1"/>
</dbReference>
<reference evidence="1 2" key="1">
    <citation type="submission" date="2014-02" db="EMBL/GenBank/DDBJ databases">
        <title>The small core and large imbalanced accessory genome model reveals a collaborative survival strategy of Sorangium cellulosum strains in nature.</title>
        <authorList>
            <person name="Han K."/>
            <person name="Peng R."/>
            <person name="Blom J."/>
            <person name="Li Y.-Z."/>
        </authorList>
    </citation>
    <scope>NUCLEOTIDE SEQUENCE [LARGE SCALE GENOMIC DNA]</scope>
    <source>
        <strain evidence="1 2">So0149</strain>
    </source>
</reference>
<accession>A0A150SS92</accession>
<comment type="caution">
    <text evidence="1">The sequence shown here is derived from an EMBL/GenBank/DDBJ whole genome shotgun (WGS) entry which is preliminary data.</text>
</comment>
<organism evidence="1 2">
    <name type="scientific">Sorangium cellulosum</name>
    <name type="common">Polyangium cellulosum</name>
    <dbReference type="NCBI Taxonomy" id="56"/>
    <lineage>
        <taxon>Bacteria</taxon>
        <taxon>Pseudomonadati</taxon>
        <taxon>Myxococcota</taxon>
        <taxon>Polyangia</taxon>
        <taxon>Polyangiales</taxon>
        <taxon>Polyangiaceae</taxon>
        <taxon>Sorangium</taxon>
    </lineage>
</organism>
<proteinExistence type="predicted"/>
<dbReference type="InterPro" id="IPR015943">
    <property type="entry name" value="WD40/YVTN_repeat-like_dom_sf"/>
</dbReference>
<evidence type="ECO:0000313" key="1">
    <source>
        <dbReference type="EMBL" id="KYF91351.1"/>
    </source>
</evidence>
<name>A0A150SS92_SORCE</name>
<evidence type="ECO:0000313" key="2">
    <source>
        <dbReference type="Proteomes" id="UP000075515"/>
    </source>
</evidence>
<dbReference type="AlphaFoldDB" id="A0A150SS92"/>